<evidence type="ECO:0000313" key="2">
    <source>
        <dbReference type="Proteomes" id="UP001148662"/>
    </source>
</evidence>
<keyword evidence="2" id="KW-1185">Reference proteome</keyword>
<sequence>MARQTRRSTRKNPTPSTSATPSTVVSPIFSTKSSVQSATPDTSDNDSNVVEKPKARTTRSTTAANKRKRSPSPEVKEVVTGPAPPRRKRRQGSQPYVDLPVLKAKSRTASKGKSRATSKARSETDEDEIPDSQDEELEYDEQASLDESDDSGSEFQISEDEDDYVEDSEDEDEITTTTKLRSFAEALEEEGIDADEVMMEVVIEQSLQSARAAQTGDLAGAGSSKAHPARNTAAASARRDSHASTAKDRRIVSIIC</sequence>
<comment type="caution">
    <text evidence="1">The sequence shown here is derived from an EMBL/GenBank/DDBJ whole genome shotgun (WGS) entry which is preliminary data.</text>
</comment>
<dbReference type="EMBL" id="JANHOG010000987">
    <property type="protein sequence ID" value="KAJ3547572.1"/>
    <property type="molecule type" value="Genomic_DNA"/>
</dbReference>
<accession>A0ACC1SW21</accession>
<proteinExistence type="predicted"/>
<reference evidence="1" key="1">
    <citation type="submission" date="2022-07" db="EMBL/GenBank/DDBJ databases">
        <title>Genome Sequence of Phlebia brevispora.</title>
        <authorList>
            <person name="Buettner E."/>
        </authorList>
    </citation>
    <scope>NUCLEOTIDE SEQUENCE</scope>
    <source>
        <strain evidence="1">MPL23</strain>
    </source>
</reference>
<gene>
    <name evidence="1" type="ORF">NM688_g5390</name>
</gene>
<organism evidence="1 2">
    <name type="scientific">Phlebia brevispora</name>
    <dbReference type="NCBI Taxonomy" id="194682"/>
    <lineage>
        <taxon>Eukaryota</taxon>
        <taxon>Fungi</taxon>
        <taxon>Dikarya</taxon>
        <taxon>Basidiomycota</taxon>
        <taxon>Agaricomycotina</taxon>
        <taxon>Agaricomycetes</taxon>
        <taxon>Polyporales</taxon>
        <taxon>Meruliaceae</taxon>
        <taxon>Phlebia</taxon>
    </lineage>
</organism>
<dbReference type="Proteomes" id="UP001148662">
    <property type="component" value="Unassembled WGS sequence"/>
</dbReference>
<name>A0ACC1SW21_9APHY</name>
<protein>
    <submittedName>
        <fullName evidence="1">Uncharacterized protein</fullName>
    </submittedName>
</protein>
<evidence type="ECO:0000313" key="1">
    <source>
        <dbReference type="EMBL" id="KAJ3547572.1"/>
    </source>
</evidence>